<dbReference type="InterPro" id="IPR018378">
    <property type="entry name" value="C-type_lectin_CS"/>
</dbReference>
<sequence length="120" mass="14219">MLSFCPTFCEYLGMFCLSFIRFVAFLKKKKELLCTFEWLPNVYPQQTVYILLYKKKMLFTANRVTNRFGNDESCLAILNNFYNDGINWHDVACHHLKPFVCEDSDELLNFVRSRNPGIRL</sequence>
<keyword evidence="1" id="KW-0436">Ligase</keyword>
<dbReference type="PANTHER" id="PTHR21407:SF1">
    <property type="entry name" value="RE43931P"/>
    <property type="match status" value="1"/>
</dbReference>
<name>A0AAE1IW32_9NEOP</name>
<keyword evidence="2" id="KW-1185">Reference proteome</keyword>
<evidence type="ECO:0000313" key="2">
    <source>
        <dbReference type="Proteomes" id="UP001219518"/>
    </source>
</evidence>
<dbReference type="EMBL" id="JAHWGI010001444">
    <property type="protein sequence ID" value="KAK3933390.1"/>
    <property type="molecule type" value="Genomic_DNA"/>
</dbReference>
<dbReference type="SUPFAM" id="SSF56436">
    <property type="entry name" value="C-type lectin-like"/>
    <property type="match status" value="1"/>
</dbReference>
<dbReference type="AlphaFoldDB" id="A0AAE1IW32"/>
<gene>
    <name evidence="1" type="ORF">KUF71_017978</name>
</gene>
<dbReference type="PROSITE" id="PS00615">
    <property type="entry name" value="C_TYPE_LECTIN_1"/>
    <property type="match status" value="1"/>
</dbReference>
<organism evidence="1 2">
    <name type="scientific">Frankliniella fusca</name>
    <dbReference type="NCBI Taxonomy" id="407009"/>
    <lineage>
        <taxon>Eukaryota</taxon>
        <taxon>Metazoa</taxon>
        <taxon>Ecdysozoa</taxon>
        <taxon>Arthropoda</taxon>
        <taxon>Hexapoda</taxon>
        <taxon>Insecta</taxon>
        <taxon>Pterygota</taxon>
        <taxon>Neoptera</taxon>
        <taxon>Paraneoptera</taxon>
        <taxon>Thysanoptera</taxon>
        <taxon>Terebrantia</taxon>
        <taxon>Thripoidea</taxon>
        <taxon>Thripidae</taxon>
        <taxon>Frankliniella</taxon>
    </lineage>
</organism>
<dbReference type="GO" id="GO:0016874">
    <property type="term" value="F:ligase activity"/>
    <property type="evidence" value="ECO:0007669"/>
    <property type="project" value="UniProtKB-KW"/>
</dbReference>
<accession>A0AAE1IW32</accession>
<dbReference type="InterPro" id="IPR016187">
    <property type="entry name" value="CTDL_fold"/>
</dbReference>
<dbReference type="InterPro" id="IPR016186">
    <property type="entry name" value="C-type_lectin-like/link_sf"/>
</dbReference>
<reference evidence="1" key="1">
    <citation type="submission" date="2021-07" db="EMBL/GenBank/DDBJ databases">
        <authorList>
            <person name="Catto M.A."/>
            <person name="Jacobson A."/>
            <person name="Kennedy G."/>
            <person name="Labadie P."/>
            <person name="Hunt B.G."/>
            <person name="Srinivasan R."/>
        </authorList>
    </citation>
    <scope>NUCLEOTIDE SEQUENCE</scope>
    <source>
        <strain evidence="1">PL_HMW_Pooled</strain>
        <tissue evidence="1">Head</tissue>
    </source>
</reference>
<dbReference type="Gene3D" id="3.10.100.10">
    <property type="entry name" value="Mannose-Binding Protein A, subunit A"/>
    <property type="match status" value="1"/>
</dbReference>
<comment type="caution">
    <text evidence="1">The sequence shown here is derived from an EMBL/GenBank/DDBJ whole genome shotgun (WGS) entry which is preliminary data.</text>
</comment>
<protein>
    <submittedName>
        <fullName evidence="1">Leucine--tRNA ligase</fullName>
    </submittedName>
</protein>
<dbReference type="Proteomes" id="UP001219518">
    <property type="component" value="Unassembled WGS sequence"/>
</dbReference>
<evidence type="ECO:0000313" key="1">
    <source>
        <dbReference type="EMBL" id="KAK3933390.1"/>
    </source>
</evidence>
<proteinExistence type="predicted"/>
<reference evidence="1" key="2">
    <citation type="journal article" date="2023" name="BMC Genomics">
        <title>Pest status, molecular evolution, and epigenetic factors derived from the genome assembly of Frankliniella fusca, a thysanopteran phytovirus vector.</title>
        <authorList>
            <person name="Catto M.A."/>
            <person name="Labadie P.E."/>
            <person name="Jacobson A.L."/>
            <person name="Kennedy G.G."/>
            <person name="Srinivasan R."/>
            <person name="Hunt B.G."/>
        </authorList>
    </citation>
    <scope>NUCLEOTIDE SEQUENCE</scope>
    <source>
        <strain evidence="1">PL_HMW_Pooled</strain>
    </source>
</reference>
<dbReference type="PANTHER" id="PTHR21407">
    <property type="entry name" value="RE43931P-RELATED"/>
    <property type="match status" value="1"/>
</dbReference>